<sequence length="89" mass="10125">NYLLTMSGVLSTLPKEYGYVLLVGSSSVFVMGWLAHQVSKARKKFDVQYPIMYSDDKPMFNCVQRAHQNAVENQSLFLFNLLVSGLEYP</sequence>
<dbReference type="GO" id="GO:0016020">
    <property type="term" value="C:membrane"/>
    <property type="evidence" value="ECO:0007669"/>
    <property type="project" value="UniProtKB-SubCell"/>
</dbReference>
<evidence type="ECO:0000256" key="4">
    <source>
        <dbReference type="ARBA" id="ARBA00023136"/>
    </source>
</evidence>
<dbReference type="SUPFAM" id="SSF161084">
    <property type="entry name" value="MAPEG domain-like"/>
    <property type="match status" value="1"/>
</dbReference>
<dbReference type="PANTHER" id="PTHR10250:SF26">
    <property type="entry name" value="GLUTATHIONE S-TRANSFERASE 3, MITOCHONDRIAL"/>
    <property type="match status" value="1"/>
</dbReference>
<dbReference type="EMBL" id="MRZV01000820">
    <property type="protein sequence ID" value="PIK43838.1"/>
    <property type="molecule type" value="Genomic_DNA"/>
</dbReference>
<keyword evidence="7" id="KW-1185">Reference proteome</keyword>
<dbReference type="GO" id="GO:0005783">
    <property type="term" value="C:endoplasmic reticulum"/>
    <property type="evidence" value="ECO:0007669"/>
    <property type="project" value="TreeGrafter"/>
</dbReference>
<dbReference type="InterPro" id="IPR023352">
    <property type="entry name" value="MAPEG-like_dom_sf"/>
</dbReference>
<dbReference type="InterPro" id="IPR050997">
    <property type="entry name" value="MAPEG"/>
</dbReference>
<proteinExistence type="predicted"/>
<dbReference type="InterPro" id="IPR001129">
    <property type="entry name" value="Membr-assoc_MAPEG"/>
</dbReference>
<dbReference type="OrthoDB" id="410651at2759"/>
<feature type="non-terminal residue" evidence="6">
    <location>
        <position position="1"/>
    </location>
</feature>
<dbReference type="GO" id="GO:0004364">
    <property type="term" value="F:glutathione transferase activity"/>
    <property type="evidence" value="ECO:0007669"/>
    <property type="project" value="TreeGrafter"/>
</dbReference>
<dbReference type="AlphaFoldDB" id="A0A2G8K747"/>
<dbReference type="GO" id="GO:0004602">
    <property type="term" value="F:glutathione peroxidase activity"/>
    <property type="evidence" value="ECO:0007669"/>
    <property type="project" value="TreeGrafter"/>
</dbReference>
<protein>
    <submittedName>
        <fullName evidence="6">Putative microsomal glutathione S-transferase 3 isoform X2</fullName>
    </submittedName>
</protein>
<gene>
    <name evidence="6" type="ORF">BSL78_19299</name>
</gene>
<dbReference type="Pfam" id="PF01124">
    <property type="entry name" value="MAPEG"/>
    <property type="match status" value="1"/>
</dbReference>
<reference evidence="6 7" key="1">
    <citation type="journal article" date="2017" name="PLoS Biol.">
        <title>The sea cucumber genome provides insights into morphological evolution and visceral regeneration.</title>
        <authorList>
            <person name="Zhang X."/>
            <person name="Sun L."/>
            <person name="Yuan J."/>
            <person name="Sun Y."/>
            <person name="Gao Y."/>
            <person name="Zhang L."/>
            <person name="Li S."/>
            <person name="Dai H."/>
            <person name="Hamel J.F."/>
            <person name="Liu C."/>
            <person name="Yu Y."/>
            <person name="Liu S."/>
            <person name="Lin W."/>
            <person name="Guo K."/>
            <person name="Jin S."/>
            <person name="Xu P."/>
            <person name="Storey K.B."/>
            <person name="Huan P."/>
            <person name="Zhang T."/>
            <person name="Zhou Y."/>
            <person name="Zhang J."/>
            <person name="Lin C."/>
            <person name="Li X."/>
            <person name="Xing L."/>
            <person name="Huo D."/>
            <person name="Sun M."/>
            <person name="Wang L."/>
            <person name="Mercier A."/>
            <person name="Li F."/>
            <person name="Yang H."/>
            <person name="Xiang J."/>
        </authorList>
    </citation>
    <scope>NUCLEOTIDE SEQUENCE [LARGE SCALE GENOMIC DNA]</scope>
    <source>
        <strain evidence="6">Shaxun</strain>
        <tissue evidence="6">Muscle</tissue>
    </source>
</reference>
<evidence type="ECO:0000256" key="1">
    <source>
        <dbReference type="ARBA" id="ARBA00004141"/>
    </source>
</evidence>
<organism evidence="6 7">
    <name type="scientific">Stichopus japonicus</name>
    <name type="common">Sea cucumber</name>
    <dbReference type="NCBI Taxonomy" id="307972"/>
    <lineage>
        <taxon>Eukaryota</taxon>
        <taxon>Metazoa</taxon>
        <taxon>Echinodermata</taxon>
        <taxon>Eleutherozoa</taxon>
        <taxon>Echinozoa</taxon>
        <taxon>Holothuroidea</taxon>
        <taxon>Aspidochirotacea</taxon>
        <taxon>Aspidochirotida</taxon>
        <taxon>Stichopodidae</taxon>
        <taxon>Apostichopus</taxon>
    </lineage>
</organism>
<keyword evidence="4 5" id="KW-0472">Membrane</keyword>
<comment type="subcellular location">
    <subcellularLocation>
        <location evidence="1">Membrane</location>
        <topology evidence="1">Multi-pass membrane protein</topology>
    </subcellularLocation>
</comment>
<evidence type="ECO:0000256" key="3">
    <source>
        <dbReference type="ARBA" id="ARBA00022989"/>
    </source>
</evidence>
<evidence type="ECO:0000256" key="2">
    <source>
        <dbReference type="ARBA" id="ARBA00022692"/>
    </source>
</evidence>
<feature type="non-terminal residue" evidence="6">
    <location>
        <position position="89"/>
    </location>
</feature>
<keyword evidence="6" id="KW-0808">Transferase</keyword>
<evidence type="ECO:0000313" key="6">
    <source>
        <dbReference type="EMBL" id="PIK43838.1"/>
    </source>
</evidence>
<evidence type="ECO:0000256" key="5">
    <source>
        <dbReference type="SAM" id="Phobius"/>
    </source>
</evidence>
<accession>A0A2G8K747</accession>
<keyword evidence="2 5" id="KW-0812">Transmembrane</keyword>
<feature type="transmembrane region" description="Helical" evidence="5">
    <location>
        <begin position="17"/>
        <end position="35"/>
    </location>
</feature>
<name>A0A2G8K747_STIJA</name>
<comment type="caution">
    <text evidence="6">The sequence shown here is derived from an EMBL/GenBank/DDBJ whole genome shotgun (WGS) entry which is preliminary data.</text>
</comment>
<dbReference type="GO" id="GO:0005635">
    <property type="term" value="C:nuclear envelope"/>
    <property type="evidence" value="ECO:0007669"/>
    <property type="project" value="TreeGrafter"/>
</dbReference>
<evidence type="ECO:0000313" key="7">
    <source>
        <dbReference type="Proteomes" id="UP000230750"/>
    </source>
</evidence>
<dbReference type="PANTHER" id="PTHR10250">
    <property type="entry name" value="MICROSOMAL GLUTATHIONE S-TRANSFERASE"/>
    <property type="match status" value="1"/>
</dbReference>
<dbReference type="GO" id="GO:0006691">
    <property type="term" value="P:leukotriene metabolic process"/>
    <property type="evidence" value="ECO:0007669"/>
    <property type="project" value="UniProtKB-ARBA"/>
</dbReference>
<keyword evidence="3 5" id="KW-1133">Transmembrane helix</keyword>
<dbReference type="Proteomes" id="UP000230750">
    <property type="component" value="Unassembled WGS sequence"/>
</dbReference>
<dbReference type="Gene3D" id="1.20.120.550">
    <property type="entry name" value="Membrane associated eicosanoid/glutathione metabolism-like domain"/>
    <property type="match status" value="1"/>
</dbReference>